<protein>
    <submittedName>
        <fullName evidence="2">LRC71 protein</fullName>
    </submittedName>
</protein>
<dbReference type="PANTHER" id="PTHR46984">
    <property type="entry name" value="LEUCINE-RICH REPEAT-CONTAINING PROTEIN 71"/>
    <property type="match status" value="1"/>
</dbReference>
<dbReference type="Proteomes" id="UP000519225">
    <property type="component" value="Unassembled WGS sequence"/>
</dbReference>
<dbReference type="SUPFAM" id="SSF52047">
    <property type="entry name" value="RNI-like"/>
    <property type="match status" value="1"/>
</dbReference>
<dbReference type="PANTHER" id="PTHR46984:SF1">
    <property type="entry name" value="LEUCINE-RICH REPEAT-CONTAINING PROTEIN 71"/>
    <property type="match status" value="1"/>
</dbReference>
<evidence type="ECO:0000313" key="3">
    <source>
        <dbReference type="Proteomes" id="UP000519225"/>
    </source>
</evidence>
<sequence length="248" mass="26304">QGLRLNRSLLSLSLANNDIGDAGATKLAEILRPFALSHAEVVERRRLLLAEALGRCRTVRPPLFCGGRIPSPPPGKPRAGRGRDAKPSGQEKRSPEVGNAVGMGRGCSNPEVGDTGGGDRDGVALPQGPPVCVQAPDPAEPPLPLLEEARQHQGSVVLPGNRALLNLNLTHNRVTERGLGAFLVALEEQQREKKPKVPGQQGLLCLSLQKNRIPPSSPAFARLQELLPPPQDAIPKAGGQEEQQESGP</sequence>
<dbReference type="SMART" id="SM00368">
    <property type="entry name" value="LRR_RI"/>
    <property type="match status" value="2"/>
</dbReference>
<feature type="compositionally biased region" description="Basic and acidic residues" evidence="1">
    <location>
        <begin position="81"/>
        <end position="95"/>
    </location>
</feature>
<dbReference type="InterPro" id="IPR032675">
    <property type="entry name" value="LRR_dom_sf"/>
</dbReference>
<feature type="non-terminal residue" evidence="2">
    <location>
        <position position="248"/>
    </location>
</feature>
<dbReference type="AlphaFoldDB" id="A0A7L3D4G7"/>
<dbReference type="Gene3D" id="3.80.10.10">
    <property type="entry name" value="Ribonuclease Inhibitor"/>
    <property type="match status" value="1"/>
</dbReference>
<dbReference type="InterPro" id="IPR053040">
    <property type="entry name" value="LRR-containing_protein_71"/>
</dbReference>
<feature type="region of interest" description="Disordered" evidence="1">
    <location>
        <begin position="64"/>
        <end position="139"/>
    </location>
</feature>
<gene>
    <name evidence="2" type="primary">Lrrc71</name>
    <name evidence="2" type="ORF">PLUSOC_R10084</name>
</gene>
<organism evidence="2 3">
    <name type="scientific">Pluvianellus socialis</name>
    <name type="common">Magellanic plover</name>
    <dbReference type="NCBI Taxonomy" id="227228"/>
    <lineage>
        <taxon>Eukaryota</taxon>
        <taxon>Metazoa</taxon>
        <taxon>Chordata</taxon>
        <taxon>Craniata</taxon>
        <taxon>Vertebrata</taxon>
        <taxon>Euteleostomi</taxon>
        <taxon>Archelosauria</taxon>
        <taxon>Archosauria</taxon>
        <taxon>Dinosauria</taxon>
        <taxon>Saurischia</taxon>
        <taxon>Theropoda</taxon>
        <taxon>Coelurosauria</taxon>
        <taxon>Aves</taxon>
        <taxon>Neognathae</taxon>
        <taxon>Neoaves</taxon>
        <taxon>Charadriiformes</taxon>
        <taxon>Charadriidae</taxon>
        <taxon>Pluvianellus</taxon>
    </lineage>
</organism>
<proteinExistence type="predicted"/>
<name>A0A7L3D4G7_PLUSO</name>
<comment type="caution">
    <text evidence="2">The sequence shown here is derived from an EMBL/GenBank/DDBJ whole genome shotgun (WGS) entry which is preliminary data.</text>
</comment>
<feature type="region of interest" description="Disordered" evidence="1">
    <location>
        <begin position="226"/>
        <end position="248"/>
    </location>
</feature>
<accession>A0A7L3D4G7</accession>
<evidence type="ECO:0000313" key="2">
    <source>
        <dbReference type="EMBL" id="NXT50357.1"/>
    </source>
</evidence>
<feature type="non-terminal residue" evidence="2">
    <location>
        <position position="1"/>
    </location>
</feature>
<evidence type="ECO:0000256" key="1">
    <source>
        <dbReference type="SAM" id="MobiDB-lite"/>
    </source>
</evidence>
<keyword evidence="3" id="KW-1185">Reference proteome</keyword>
<dbReference type="EMBL" id="VZTS01010936">
    <property type="protein sequence ID" value="NXT50357.1"/>
    <property type="molecule type" value="Genomic_DNA"/>
</dbReference>
<reference evidence="2 3" key="1">
    <citation type="submission" date="2019-09" db="EMBL/GenBank/DDBJ databases">
        <title>Bird 10,000 Genomes (B10K) Project - Family phase.</title>
        <authorList>
            <person name="Zhang G."/>
        </authorList>
    </citation>
    <scope>NUCLEOTIDE SEQUENCE [LARGE SCALE GENOMIC DNA]</scope>
    <source>
        <strain evidence="2">B10K-DU-012-14</strain>
        <tissue evidence="2">Blood</tissue>
    </source>
</reference>